<accession>A0A2W5L6A7</accession>
<reference evidence="1 2" key="1">
    <citation type="submission" date="2017-08" db="EMBL/GenBank/DDBJ databases">
        <title>Infants hospitalized years apart are colonized by the same room-sourced microbial strains.</title>
        <authorList>
            <person name="Brooks B."/>
            <person name="Olm M.R."/>
            <person name="Firek B.A."/>
            <person name="Baker R."/>
            <person name="Thomas B.C."/>
            <person name="Morowitz M.J."/>
            <person name="Banfield J.F."/>
        </authorList>
    </citation>
    <scope>NUCLEOTIDE SEQUENCE [LARGE SCALE GENOMIC DNA]</scope>
    <source>
        <strain evidence="1">S2_005_003_R2_47</strain>
    </source>
</reference>
<evidence type="ECO:0000313" key="1">
    <source>
        <dbReference type="EMBL" id="PZQ22978.1"/>
    </source>
</evidence>
<sequence>MYAFIDQPVEQLHNSGRFLLWAMRGWADAARRGICPPRALHRAFRGMNAHHVLPDFHVAMALVTGDALRPVALSHMGCRRIGEDEAILLGLWQGVGRGCFPDARATLALFVTAESIAPIANAMHAAAAGLAEAGFDLSHLSLPSMNHQESR</sequence>
<gene>
    <name evidence="1" type="ORF">DI569_05990</name>
</gene>
<name>A0A2W5L6A7_SPHMC</name>
<proteinExistence type="predicted"/>
<dbReference type="AlphaFoldDB" id="A0A2W5L6A7"/>
<dbReference type="Proteomes" id="UP000248597">
    <property type="component" value="Unassembled WGS sequence"/>
</dbReference>
<protein>
    <submittedName>
        <fullName evidence="1">Uncharacterized protein</fullName>
    </submittedName>
</protein>
<evidence type="ECO:0000313" key="2">
    <source>
        <dbReference type="Proteomes" id="UP000248597"/>
    </source>
</evidence>
<dbReference type="EMBL" id="QFPJ01000010">
    <property type="protein sequence ID" value="PZQ22978.1"/>
    <property type="molecule type" value="Genomic_DNA"/>
</dbReference>
<comment type="caution">
    <text evidence="1">The sequence shown here is derived from an EMBL/GenBank/DDBJ whole genome shotgun (WGS) entry which is preliminary data.</text>
</comment>
<organism evidence="1 2">
    <name type="scientific">Sphingopyxis macrogoltabida</name>
    <name type="common">Sphingomonas macrogoltabidus</name>
    <dbReference type="NCBI Taxonomy" id="33050"/>
    <lineage>
        <taxon>Bacteria</taxon>
        <taxon>Pseudomonadati</taxon>
        <taxon>Pseudomonadota</taxon>
        <taxon>Alphaproteobacteria</taxon>
        <taxon>Sphingomonadales</taxon>
        <taxon>Sphingomonadaceae</taxon>
        <taxon>Sphingopyxis</taxon>
    </lineage>
</organism>